<keyword evidence="2" id="KW-1133">Transmembrane helix</keyword>
<protein>
    <submittedName>
        <fullName evidence="3">Uncharacterized protein</fullName>
    </submittedName>
</protein>
<accession>A0A6A4SZ36</accession>
<dbReference type="EMBL" id="VEVO01000008">
    <property type="protein sequence ID" value="KAF0039083.1"/>
    <property type="molecule type" value="Genomic_DNA"/>
</dbReference>
<dbReference type="Proteomes" id="UP000438429">
    <property type="component" value="Unassembled WGS sequence"/>
</dbReference>
<evidence type="ECO:0000256" key="1">
    <source>
        <dbReference type="SAM" id="MobiDB-lite"/>
    </source>
</evidence>
<keyword evidence="2" id="KW-0472">Membrane</keyword>
<gene>
    <name evidence="3" type="ORF">F2P81_009567</name>
</gene>
<sequence length="175" mass="19593">MAIQQRMYGQRTAQRRSPQPVNESKHRRVRVTAGLTRATAPTLRVIAAEVCQSFSKRCCVITQLRITCTLRRVRSKHCISAAAIMSWIIGVTLLLIILADSTAFSDGSCVTKEHIGKCRVFPNGVMKCRSPLLPRNRGEKMDLIKCLSSKANQRKFPEFEAICTSWHPGLPITLV</sequence>
<feature type="compositionally biased region" description="Polar residues" evidence="1">
    <location>
        <begin position="11"/>
        <end position="22"/>
    </location>
</feature>
<evidence type="ECO:0000313" key="3">
    <source>
        <dbReference type="EMBL" id="KAF0039083.1"/>
    </source>
</evidence>
<feature type="region of interest" description="Disordered" evidence="1">
    <location>
        <begin position="1"/>
        <end position="27"/>
    </location>
</feature>
<dbReference type="AlphaFoldDB" id="A0A6A4SZ36"/>
<keyword evidence="2" id="KW-0812">Transmembrane</keyword>
<comment type="caution">
    <text evidence="3">The sequence shown here is derived from an EMBL/GenBank/DDBJ whole genome shotgun (WGS) entry which is preliminary data.</text>
</comment>
<name>A0A6A4SZ36_SCOMX</name>
<evidence type="ECO:0000256" key="2">
    <source>
        <dbReference type="SAM" id="Phobius"/>
    </source>
</evidence>
<proteinExistence type="predicted"/>
<organism evidence="3 4">
    <name type="scientific">Scophthalmus maximus</name>
    <name type="common">Turbot</name>
    <name type="synonym">Psetta maxima</name>
    <dbReference type="NCBI Taxonomy" id="52904"/>
    <lineage>
        <taxon>Eukaryota</taxon>
        <taxon>Metazoa</taxon>
        <taxon>Chordata</taxon>
        <taxon>Craniata</taxon>
        <taxon>Vertebrata</taxon>
        <taxon>Euteleostomi</taxon>
        <taxon>Actinopterygii</taxon>
        <taxon>Neopterygii</taxon>
        <taxon>Teleostei</taxon>
        <taxon>Neoteleostei</taxon>
        <taxon>Acanthomorphata</taxon>
        <taxon>Carangaria</taxon>
        <taxon>Pleuronectiformes</taxon>
        <taxon>Pleuronectoidei</taxon>
        <taxon>Scophthalmidae</taxon>
        <taxon>Scophthalmus</taxon>
    </lineage>
</organism>
<reference evidence="3 4" key="1">
    <citation type="submission" date="2019-06" db="EMBL/GenBank/DDBJ databases">
        <title>Draft genomes of female and male turbot (Scophthalmus maximus).</title>
        <authorList>
            <person name="Xu H."/>
            <person name="Xu X.-W."/>
            <person name="Shao C."/>
            <person name="Chen S."/>
        </authorList>
    </citation>
    <scope>NUCLEOTIDE SEQUENCE [LARGE SCALE GENOMIC DNA]</scope>
    <source>
        <strain evidence="3">Ysfricsl-2016a</strain>
        <tissue evidence="3">Blood</tissue>
    </source>
</reference>
<evidence type="ECO:0000313" key="4">
    <source>
        <dbReference type="Proteomes" id="UP000438429"/>
    </source>
</evidence>
<feature type="transmembrane region" description="Helical" evidence="2">
    <location>
        <begin position="79"/>
        <end position="99"/>
    </location>
</feature>